<dbReference type="KEGG" id="hyf:DTO96_101343"/>
<dbReference type="SUPFAM" id="SSF55729">
    <property type="entry name" value="Acyl-CoA N-acyltransferases (Nat)"/>
    <property type="match status" value="1"/>
</dbReference>
<accession>A0A345DB74</accession>
<proteinExistence type="predicted"/>
<dbReference type="InterPro" id="IPR045057">
    <property type="entry name" value="Gcn5-rel_NAT"/>
</dbReference>
<evidence type="ECO:0000313" key="3">
    <source>
        <dbReference type="EMBL" id="AXF85612.1"/>
    </source>
</evidence>
<evidence type="ECO:0000313" key="4">
    <source>
        <dbReference type="Proteomes" id="UP000252182"/>
    </source>
</evidence>
<dbReference type="PROSITE" id="PS51186">
    <property type="entry name" value="GNAT"/>
    <property type="match status" value="1"/>
</dbReference>
<dbReference type="PANTHER" id="PTHR31435">
    <property type="entry name" value="PROTEIN NATD1"/>
    <property type="match status" value="1"/>
</dbReference>
<dbReference type="GO" id="GO:0016747">
    <property type="term" value="F:acyltransferase activity, transferring groups other than amino-acyl groups"/>
    <property type="evidence" value="ECO:0007669"/>
    <property type="project" value="InterPro"/>
</dbReference>
<feature type="domain" description="N-acetyltransferase" evidence="2">
    <location>
        <begin position="6"/>
        <end position="89"/>
    </location>
</feature>
<dbReference type="PROSITE" id="PS51729">
    <property type="entry name" value="GNAT_YJDJ"/>
    <property type="match status" value="1"/>
</dbReference>
<dbReference type="RefSeq" id="WP_157964356.1">
    <property type="nucleotide sequence ID" value="NZ_CP031124.1"/>
</dbReference>
<dbReference type="InterPro" id="IPR016181">
    <property type="entry name" value="Acyl_CoA_acyltransferase"/>
</dbReference>
<dbReference type="Proteomes" id="UP000252182">
    <property type="component" value="Chromosome"/>
</dbReference>
<dbReference type="OrthoDB" id="9813275at2"/>
<dbReference type="InterPro" id="IPR000182">
    <property type="entry name" value="GNAT_dom"/>
</dbReference>
<protein>
    <submittedName>
        <fullName evidence="3">Uncharacterized protein</fullName>
    </submittedName>
</protein>
<dbReference type="InterPro" id="IPR031165">
    <property type="entry name" value="GNAT_YJDJ"/>
</dbReference>
<dbReference type="AlphaFoldDB" id="A0A345DB74"/>
<evidence type="ECO:0000259" key="1">
    <source>
        <dbReference type="PROSITE" id="PS51186"/>
    </source>
</evidence>
<evidence type="ECO:0000259" key="2">
    <source>
        <dbReference type="PROSITE" id="PS51729"/>
    </source>
</evidence>
<dbReference type="Gene3D" id="3.40.630.30">
    <property type="match status" value="1"/>
</dbReference>
<dbReference type="PANTHER" id="PTHR31435:SF9">
    <property type="entry name" value="PROTEIN NATD1"/>
    <property type="match status" value="1"/>
</dbReference>
<dbReference type="EMBL" id="CP031124">
    <property type="protein sequence ID" value="AXF85612.1"/>
    <property type="molecule type" value="Genomic_DNA"/>
</dbReference>
<reference evidence="4" key="1">
    <citation type="submission" date="2018-07" db="EMBL/GenBank/DDBJ databases">
        <authorList>
            <person name="Kim H."/>
        </authorList>
    </citation>
    <scope>NUCLEOTIDE SEQUENCE [LARGE SCALE GENOMIC DNA]</scope>
    <source>
        <strain evidence="4">F02</strain>
    </source>
</reference>
<name>A0A345DB74_9BURK</name>
<organism evidence="3 4">
    <name type="scientific">Ephemeroptericola cinctiostellae</name>
    <dbReference type="NCBI Taxonomy" id="2268024"/>
    <lineage>
        <taxon>Bacteria</taxon>
        <taxon>Pseudomonadati</taxon>
        <taxon>Pseudomonadota</taxon>
        <taxon>Betaproteobacteria</taxon>
        <taxon>Burkholderiales</taxon>
        <taxon>Burkholderiaceae</taxon>
        <taxon>Ephemeroptericola</taxon>
    </lineage>
</organism>
<gene>
    <name evidence="3" type="ORF">DTO96_101343</name>
</gene>
<sequence>MNHHTTIDRSPNRFALEDEQGQEMGYLDYHVDDVHYFLDYVYVDPIFRGQSVGQHIVRAALDFAQSQHLKAVPICGYARTVMQRMASRT</sequence>
<dbReference type="CDD" id="cd04301">
    <property type="entry name" value="NAT_SF"/>
    <property type="match status" value="1"/>
</dbReference>
<dbReference type="Pfam" id="PF14542">
    <property type="entry name" value="Acetyltransf_CG"/>
    <property type="match status" value="1"/>
</dbReference>
<feature type="domain" description="N-acetyltransferase" evidence="1">
    <location>
        <begin position="1"/>
        <end position="89"/>
    </location>
</feature>
<keyword evidence="4" id="KW-1185">Reference proteome</keyword>